<name>A0A1I2EHL3_9BURK</name>
<sequence>MAAIPSTYHAPTFEPTLDEIETLKQLEMGRTISVPEALKHHLSGRLLHWGMVAQATGGDWHITEAGRQIIRRQNN</sequence>
<dbReference type="RefSeq" id="WP_092939758.1">
    <property type="nucleotide sequence ID" value="NZ_FONX01000007.1"/>
</dbReference>
<dbReference type="Proteomes" id="UP000199119">
    <property type="component" value="Unassembled WGS sequence"/>
</dbReference>
<evidence type="ECO:0000313" key="1">
    <source>
        <dbReference type="EMBL" id="SFE92163.1"/>
    </source>
</evidence>
<keyword evidence="2" id="KW-1185">Reference proteome</keyword>
<proteinExistence type="predicted"/>
<accession>A0A1I2EHL3</accession>
<gene>
    <name evidence="1" type="ORF">SAMN04489711_107120</name>
</gene>
<evidence type="ECO:0000313" key="2">
    <source>
        <dbReference type="Proteomes" id="UP000199119"/>
    </source>
</evidence>
<reference evidence="2" key="1">
    <citation type="submission" date="2016-10" db="EMBL/GenBank/DDBJ databases">
        <authorList>
            <person name="Varghese N."/>
            <person name="Submissions S."/>
        </authorList>
    </citation>
    <scope>NUCLEOTIDE SEQUENCE [LARGE SCALE GENOMIC DNA]</scope>
    <source>
        <strain evidence="2">DSM 27981</strain>
    </source>
</reference>
<dbReference type="OrthoDB" id="8795458at2"/>
<dbReference type="AlphaFoldDB" id="A0A1I2EHL3"/>
<evidence type="ECO:0008006" key="3">
    <source>
        <dbReference type="Google" id="ProtNLM"/>
    </source>
</evidence>
<protein>
    <recommendedName>
        <fullName evidence="3">Restriction system protein Mrr-like N-terminal domain-containing protein</fullName>
    </recommendedName>
</protein>
<dbReference type="EMBL" id="FONX01000007">
    <property type="protein sequence ID" value="SFE92163.1"/>
    <property type="molecule type" value="Genomic_DNA"/>
</dbReference>
<dbReference type="STRING" id="1177982.SAMN04489711_107120"/>
<organism evidence="1 2">
    <name type="scientific">Paracidovorax wautersii</name>
    <dbReference type="NCBI Taxonomy" id="1177982"/>
    <lineage>
        <taxon>Bacteria</taxon>
        <taxon>Pseudomonadati</taxon>
        <taxon>Pseudomonadota</taxon>
        <taxon>Betaproteobacteria</taxon>
        <taxon>Burkholderiales</taxon>
        <taxon>Comamonadaceae</taxon>
        <taxon>Paracidovorax</taxon>
    </lineage>
</organism>